<feature type="transmembrane region" description="Helical" evidence="8">
    <location>
        <begin position="20"/>
        <end position="37"/>
    </location>
</feature>
<dbReference type="OMA" id="QQRCADV"/>
<dbReference type="Proteomes" id="UP000198287">
    <property type="component" value="Unassembled WGS sequence"/>
</dbReference>
<evidence type="ECO:0000256" key="2">
    <source>
        <dbReference type="ARBA" id="ARBA00011068"/>
    </source>
</evidence>
<evidence type="ECO:0000256" key="8">
    <source>
        <dbReference type="SAM" id="Phobius"/>
    </source>
</evidence>
<keyword evidence="3" id="KW-0879">Wnt signaling pathway</keyword>
<sequence length="210" mass="23899">MLSRRKPDLIKLSLLPSKSSPFLMLVLLIICANFGLTSSKKADPENKPAWAKKDIRDFDDADLERLLDQWEEDEEPLPDDELPEYKKPPNPGNSMPPLDKIGQMSPDEIMKLTKKGKTVMMFVNLNGSPNRQETEELTSLWQGALRNNHIQAERYVIEENRAIFLFHDGAQAWDAKEFLVEQDLVKELTLEGQTHLGRKNGGDTSAKNEL</sequence>
<evidence type="ECO:0000313" key="10">
    <source>
        <dbReference type="Proteomes" id="UP000198287"/>
    </source>
</evidence>
<dbReference type="PANTHER" id="PTHR17600:SF2">
    <property type="entry name" value="LRP CHAPERONE MESD"/>
    <property type="match status" value="1"/>
</dbReference>
<keyword evidence="4" id="KW-0732">Signal</keyword>
<comment type="subcellular location">
    <subcellularLocation>
        <location evidence="1">Endoplasmic reticulum</location>
    </subcellularLocation>
</comment>
<reference evidence="9 10" key="1">
    <citation type="submission" date="2015-12" db="EMBL/GenBank/DDBJ databases">
        <title>The genome of Folsomia candida.</title>
        <authorList>
            <person name="Faddeeva A."/>
            <person name="Derks M.F."/>
            <person name="Anvar Y."/>
            <person name="Smit S."/>
            <person name="Van Straalen N."/>
            <person name="Roelofs D."/>
        </authorList>
    </citation>
    <scope>NUCLEOTIDE SEQUENCE [LARGE SCALE GENOMIC DNA]</scope>
    <source>
        <strain evidence="9 10">VU population</strain>
        <tissue evidence="9">Whole body</tissue>
    </source>
</reference>
<dbReference type="GO" id="GO:0005783">
    <property type="term" value="C:endoplasmic reticulum"/>
    <property type="evidence" value="ECO:0007669"/>
    <property type="project" value="UniProtKB-SubCell"/>
</dbReference>
<dbReference type="GO" id="GO:0006457">
    <property type="term" value="P:protein folding"/>
    <property type="evidence" value="ECO:0007669"/>
    <property type="project" value="InterPro"/>
</dbReference>
<feature type="compositionally biased region" description="Acidic residues" evidence="7">
    <location>
        <begin position="69"/>
        <end position="82"/>
    </location>
</feature>
<keyword evidence="6" id="KW-0143">Chaperone</keyword>
<keyword evidence="8" id="KW-0472">Membrane</keyword>
<evidence type="ECO:0000256" key="7">
    <source>
        <dbReference type="SAM" id="MobiDB-lite"/>
    </source>
</evidence>
<organism evidence="9 10">
    <name type="scientific">Folsomia candida</name>
    <name type="common">Springtail</name>
    <dbReference type="NCBI Taxonomy" id="158441"/>
    <lineage>
        <taxon>Eukaryota</taxon>
        <taxon>Metazoa</taxon>
        <taxon>Ecdysozoa</taxon>
        <taxon>Arthropoda</taxon>
        <taxon>Hexapoda</taxon>
        <taxon>Collembola</taxon>
        <taxon>Entomobryomorpha</taxon>
        <taxon>Isotomoidea</taxon>
        <taxon>Isotomidae</taxon>
        <taxon>Proisotominae</taxon>
        <taxon>Folsomia</taxon>
    </lineage>
</organism>
<evidence type="ECO:0000256" key="5">
    <source>
        <dbReference type="ARBA" id="ARBA00022824"/>
    </source>
</evidence>
<proteinExistence type="inferred from homology"/>
<dbReference type="OrthoDB" id="75833at2759"/>
<comment type="similarity">
    <text evidence="2">Belongs to the MESD family.</text>
</comment>
<dbReference type="InterPro" id="IPR019330">
    <property type="entry name" value="MESD"/>
</dbReference>
<dbReference type="Pfam" id="PF10185">
    <property type="entry name" value="Mesd"/>
    <property type="match status" value="1"/>
</dbReference>
<dbReference type="Gene3D" id="3.30.70.260">
    <property type="match status" value="1"/>
</dbReference>
<comment type="caution">
    <text evidence="9">The sequence shown here is derived from an EMBL/GenBank/DDBJ whole genome shotgun (WGS) entry which is preliminary data.</text>
</comment>
<dbReference type="PANTHER" id="PTHR17600">
    <property type="entry name" value="MESODERM DEVELOPMENT CANDIDATE 2"/>
    <property type="match status" value="1"/>
</dbReference>
<dbReference type="GO" id="GO:0016055">
    <property type="term" value="P:Wnt signaling pathway"/>
    <property type="evidence" value="ECO:0007669"/>
    <property type="project" value="UniProtKB-KW"/>
</dbReference>
<keyword evidence="5" id="KW-0256">Endoplasmic reticulum</keyword>
<evidence type="ECO:0000313" key="9">
    <source>
        <dbReference type="EMBL" id="OXA56650.1"/>
    </source>
</evidence>
<dbReference type="AlphaFoldDB" id="A0A226EH82"/>
<evidence type="ECO:0000256" key="3">
    <source>
        <dbReference type="ARBA" id="ARBA00022687"/>
    </source>
</evidence>
<name>A0A226EH82_FOLCA</name>
<keyword evidence="8" id="KW-0812">Transmembrane</keyword>
<evidence type="ECO:0000256" key="1">
    <source>
        <dbReference type="ARBA" id="ARBA00004240"/>
    </source>
</evidence>
<dbReference type="STRING" id="158441.A0A226EH82"/>
<protein>
    <submittedName>
        <fullName evidence="9">LDLR chaperone MESD</fullName>
    </submittedName>
</protein>
<evidence type="ECO:0000256" key="6">
    <source>
        <dbReference type="ARBA" id="ARBA00023186"/>
    </source>
</evidence>
<keyword evidence="10" id="KW-1185">Reference proteome</keyword>
<accession>A0A226EH82</accession>
<keyword evidence="8" id="KW-1133">Transmembrane helix</keyword>
<gene>
    <name evidence="9" type="ORF">Fcan01_08957</name>
</gene>
<feature type="region of interest" description="Disordered" evidence="7">
    <location>
        <begin position="67"/>
        <end position="102"/>
    </location>
</feature>
<dbReference type="EMBL" id="LNIX01000004">
    <property type="protein sequence ID" value="OXA56650.1"/>
    <property type="molecule type" value="Genomic_DNA"/>
</dbReference>
<dbReference type="Gene3D" id="6.10.250.640">
    <property type="match status" value="1"/>
</dbReference>
<evidence type="ECO:0000256" key="4">
    <source>
        <dbReference type="ARBA" id="ARBA00022729"/>
    </source>
</evidence>